<dbReference type="EMBL" id="JAYMGO010000016">
    <property type="protein sequence ID" value="KAL1259555.1"/>
    <property type="molecule type" value="Genomic_DNA"/>
</dbReference>
<evidence type="ECO:0000313" key="1">
    <source>
        <dbReference type="EMBL" id="KAL1259555.1"/>
    </source>
</evidence>
<protein>
    <recommendedName>
        <fullName evidence="3">Secreted protein</fullName>
    </recommendedName>
</protein>
<evidence type="ECO:0008006" key="3">
    <source>
        <dbReference type="Google" id="ProtNLM"/>
    </source>
</evidence>
<name>A0ABR3M4N7_9TELE</name>
<sequence length="88" mass="9908">MCERTVRVHLCVCECMFVMNTTAVIEVDCGGTFGPPAKEPLSVRTHTHAHTYTHSRTVILLLTWRAEALVASARLHQIRSNPASYLHY</sequence>
<reference evidence="1 2" key="1">
    <citation type="submission" date="2023-09" db="EMBL/GenBank/DDBJ databases">
        <authorList>
            <person name="Wang M."/>
        </authorList>
    </citation>
    <scope>NUCLEOTIDE SEQUENCE [LARGE SCALE GENOMIC DNA]</scope>
    <source>
        <strain evidence="1">GT-2023</strain>
        <tissue evidence="1">Liver</tissue>
    </source>
</reference>
<accession>A0ABR3M4N7</accession>
<evidence type="ECO:0000313" key="2">
    <source>
        <dbReference type="Proteomes" id="UP001558613"/>
    </source>
</evidence>
<gene>
    <name evidence="1" type="ORF">QQF64_010132</name>
</gene>
<dbReference type="Proteomes" id="UP001558613">
    <property type="component" value="Unassembled WGS sequence"/>
</dbReference>
<organism evidence="1 2">
    <name type="scientific">Cirrhinus molitorella</name>
    <name type="common">mud carp</name>
    <dbReference type="NCBI Taxonomy" id="172907"/>
    <lineage>
        <taxon>Eukaryota</taxon>
        <taxon>Metazoa</taxon>
        <taxon>Chordata</taxon>
        <taxon>Craniata</taxon>
        <taxon>Vertebrata</taxon>
        <taxon>Euteleostomi</taxon>
        <taxon>Actinopterygii</taxon>
        <taxon>Neopterygii</taxon>
        <taxon>Teleostei</taxon>
        <taxon>Ostariophysi</taxon>
        <taxon>Cypriniformes</taxon>
        <taxon>Cyprinidae</taxon>
        <taxon>Labeoninae</taxon>
        <taxon>Labeonini</taxon>
        <taxon>Cirrhinus</taxon>
    </lineage>
</organism>
<proteinExistence type="predicted"/>
<keyword evidence="2" id="KW-1185">Reference proteome</keyword>
<comment type="caution">
    <text evidence="1">The sequence shown here is derived from an EMBL/GenBank/DDBJ whole genome shotgun (WGS) entry which is preliminary data.</text>
</comment>